<feature type="region of interest" description="Disordered" evidence="1">
    <location>
        <begin position="544"/>
        <end position="568"/>
    </location>
</feature>
<evidence type="ECO:0000256" key="2">
    <source>
        <dbReference type="SAM" id="SignalP"/>
    </source>
</evidence>
<comment type="caution">
    <text evidence="3">The sequence shown here is derived from an EMBL/GenBank/DDBJ whole genome shotgun (WGS) entry which is preliminary data.</text>
</comment>
<evidence type="ECO:0000313" key="3">
    <source>
        <dbReference type="EMBL" id="ORZ35835.1"/>
    </source>
</evidence>
<proteinExistence type="predicted"/>
<keyword evidence="2" id="KW-0732">Signal</keyword>
<keyword evidence="4" id="KW-1185">Reference proteome</keyword>
<accession>A0A1Y2HMM0</accession>
<dbReference type="EMBL" id="MCFL01000020">
    <property type="protein sequence ID" value="ORZ35835.1"/>
    <property type="molecule type" value="Genomic_DNA"/>
</dbReference>
<dbReference type="Proteomes" id="UP000193411">
    <property type="component" value="Unassembled WGS sequence"/>
</dbReference>
<dbReference type="OrthoDB" id="5596027at2759"/>
<dbReference type="AlphaFoldDB" id="A0A1Y2HMM0"/>
<name>A0A1Y2HMM0_9FUNG</name>
<evidence type="ECO:0000256" key="1">
    <source>
        <dbReference type="SAM" id="MobiDB-lite"/>
    </source>
</evidence>
<reference evidence="3 4" key="1">
    <citation type="submission" date="2016-07" db="EMBL/GenBank/DDBJ databases">
        <title>Pervasive Adenine N6-methylation of Active Genes in Fungi.</title>
        <authorList>
            <consortium name="DOE Joint Genome Institute"/>
            <person name="Mondo S.J."/>
            <person name="Dannebaum R.O."/>
            <person name="Kuo R.C."/>
            <person name="Labutti K."/>
            <person name="Haridas S."/>
            <person name="Kuo A."/>
            <person name="Salamov A."/>
            <person name="Ahrendt S.R."/>
            <person name="Lipzen A."/>
            <person name="Sullivan W."/>
            <person name="Andreopoulos W.B."/>
            <person name="Clum A."/>
            <person name="Lindquist E."/>
            <person name="Daum C."/>
            <person name="Ramamoorthy G.K."/>
            <person name="Gryganskyi A."/>
            <person name="Culley D."/>
            <person name="Magnuson J.K."/>
            <person name="James T.Y."/>
            <person name="O'Malley M.A."/>
            <person name="Stajich J.E."/>
            <person name="Spatafora J.W."/>
            <person name="Visel A."/>
            <person name="Grigoriev I.V."/>
        </authorList>
    </citation>
    <scope>NUCLEOTIDE SEQUENCE [LARGE SCALE GENOMIC DNA]</scope>
    <source>
        <strain evidence="3 4">PL171</strain>
    </source>
</reference>
<protein>
    <submittedName>
        <fullName evidence="3">Uncharacterized protein</fullName>
    </submittedName>
</protein>
<feature type="signal peptide" evidence="2">
    <location>
        <begin position="1"/>
        <end position="22"/>
    </location>
</feature>
<sequence>MARSSSILRILAIAVLLQLALAASSVDASYAYGPAATKKRCHKKKVAAAPAPATEPVAYAARPKPSPVVLHPVPVPRKDYQPVQEVRARYAEHVPKPNSQQDVVVHADCKIRTTRPAINLANFAEHIAKVACTRADGATPMKVTAKTADAAAAMAAAWGKPGTAILLQGVEGVDSCGDHLARAVAEGAKAVYKQGEYEFVIETVPESRKDLIEEYDIQVAQYAAPATNGTKLDRRGLFDFLKTAVSGNQVAVGVNYNAATKSVVQPRIKLVGKDQIGEAACVNCYAQGTVGLVVSLQGNPFKVMNFTMGVEGNLAMNLDAEISTPATKNNAAVNLAAKVAKTSFNPITVKKFFRLEPELSLEASVSYSVATSDGTGFGATAGFDAQLPFNLLMTATGFRNKPTFSATAKPKVNPHMPRGLPANVGAALSAHIVPKITLAGNVMFAGDFKVQGAMDNVVGVAGDAQTNRCKQGDVAFGMFHKNEIAAKVTAFGKPEQDYSLWTTGRKTVECKWCNVCLPTFKFAAPRNLAVPAATTTTTVTATPSATTTAAASSTTTTTVPATPTPTTA</sequence>
<evidence type="ECO:0000313" key="4">
    <source>
        <dbReference type="Proteomes" id="UP000193411"/>
    </source>
</evidence>
<organism evidence="3 4">
    <name type="scientific">Catenaria anguillulae PL171</name>
    <dbReference type="NCBI Taxonomy" id="765915"/>
    <lineage>
        <taxon>Eukaryota</taxon>
        <taxon>Fungi</taxon>
        <taxon>Fungi incertae sedis</taxon>
        <taxon>Blastocladiomycota</taxon>
        <taxon>Blastocladiomycetes</taxon>
        <taxon>Blastocladiales</taxon>
        <taxon>Catenariaceae</taxon>
        <taxon>Catenaria</taxon>
    </lineage>
</organism>
<feature type="chain" id="PRO_5012756587" evidence="2">
    <location>
        <begin position="23"/>
        <end position="568"/>
    </location>
</feature>
<gene>
    <name evidence="3" type="ORF">BCR44DRAFT_61089</name>
</gene>